<dbReference type="EMBL" id="WOCE01000005">
    <property type="protein sequence ID" value="KAE9613908.1"/>
    <property type="molecule type" value="Genomic_DNA"/>
</dbReference>
<accession>A0A6A4QIB8</accession>
<evidence type="ECO:0000313" key="2">
    <source>
        <dbReference type="Proteomes" id="UP000447434"/>
    </source>
</evidence>
<dbReference type="Proteomes" id="UP000447434">
    <property type="component" value="Chromosome 5"/>
</dbReference>
<sequence>MTYYHMNKRIFLKTKRNILIGSEHGLGHRLGRVIFIRANIYSLKKFALLYIEL</sequence>
<name>A0A6A4QIB8_LUPAL</name>
<reference evidence="2" key="1">
    <citation type="journal article" date="2020" name="Nat. Commun.">
        <title>Genome sequence of the cluster root forming white lupin.</title>
        <authorList>
            <person name="Hufnagel B."/>
            <person name="Marques A."/>
            <person name="Soriano A."/>
            <person name="Marques L."/>
            <person name="Divol F."/>
            <person name="Doumas P."/>
            <person name="Sallet E."/>
            <person name="Mancinotti D."/>
            <person name="Carrere S."/>
            <person name="Marande W."/>
            <person name="Arribat S."/>
            <person name="Keller J."/>
            <person name="Huneau C."/>
            <person name="Blein T."/>
            <person name="Aime D."/>
            <person name="Laguerre M."/>
            <person name="Taylor J."/>
            <person name="Schubert V."/>
            <person name="Nelson M."/>
            <person name="Geu-Flores F."/>
            <person name="Crespi M."/>
            <person name="Gallardo-Guerrero K."/>
            <person name="Delaux P.-M."/>
            <person name="Salse J."/>
            <person name="Berges H."/>
            <person name="Guyot R."/>
            <person name="Gouzy J."/>
            <person name="Peret B."/>
        </authorList>
    </citation>
    <scope>NUCLEOTIDE SEQUENCE [LARGE SCALE GENOMIC DNA]</scope>
    <source>
        <strain evidence="2">cv. Amiga</strain>
    </source>
</reference>
<keyword evidence="2" id="KW-1185">Reference proteome</keyword>
<organism evidence="1 2">
    <name type="scientific">Lupinus albus</name>
    <name type="common">White lupine</name>
    <name type="synonym">Lupinus termis</name>
    <dbReference type="NCBI Taxonomy" id="3870"/>
    <lineage>
        <taxon>Eukaryota</taxon>
        <taxon>Viridiplantae</taxon>
        <taxon>Streptophyta</taxon>
        <taxon>Embryophyta</taxon>
        <taxon>Tracheophyta</taxon>
        <taxon>Spermatophyta</taxon>
        <taxon>Magnoliopsida</taxon>
        <taxon>eudicotyledons</taxon>
        <taxon>Gunneridae</taxon>
        <taxon>Pentapetalae</taxon>
        <taxon>rosids</taxon>
        <taxon>fabids</taxon>
        <taxon>Fabales</taxon>
        <taxon>Fabaceae</taxon>
        <taxon>Papilionoideae</taxon>
        <taxon>50 kb inversion clade</taxon>
        <taxon>genistoids sensu lato</taxon>
        <taxon>core genistoids</taxon>
        <taxon>Genisteae</taxon>
        <taxon>Lupinus</taxon>
    </lineage>
</organism>
<proteinExistence type="predicted"/>
<evidence type="ECO:0000313" key="1">
    <source>
        <dbReference type="EMBL" id="KAE9613908.1"/>
    </source>
</evidence>
<gene>
    <name evidence="1" type="ORF">Lalb_Chr05g0222401</name>
</gene>
<protein>
    <submittedName>
        <fullName evidence="1">Uncharacterized protein</fullName>
    </submittedName>
</protein>
<dbReference type="AlphaFoldDB" id="A0A6A4QIB8"/>
<comment type="caution">
    <text evidence="1">The sequence shown here is derived from an EMBL/GenBank/DDBJ whole genome shotgun (WGS) entry which is preliminary data.</text>
</comment>